<name>A0A0F7X0T3_CHLPN</name>
<dbReference type="InterPro" id="IPR005676">
    <property type="entry name" value="Asp_semi-ald_DH_pep-lack"/>
</dbReference>
<dbReference type="EC" id="1.2.1.11" evidence="6"/>
<dbReference type="GO" id="GO:0046983">
    <property type="term" value="F:protein dimerization activity"/>
    <property type="evidence" value="ECO:0007669"/>
    <property type="project" value="InterPro"/>
</dbReference>
<dbReference type="GO" id="GO:0009086">
    <property type="term" value="P:methionine biosynthetic process"/>
    <property type="evidence" value="ECO:0007669"/>
    <property type="project" value="TreeGrafter"/>
</dbReference>
<dbReference type="SUPFAM" id="SSF55347">
    <property type="entry name" value="Glyceraldehyde-3-phosphate dehydrogenase-like, C-terminal domain"/>
    <property type="match status" value="1"/>
</dbReference>
<dbReference type="GO" id="GO:0050661">
    <property type="term" value="F:NADP binding"/>
    <property type="evidence" value="ECO:0007669"/>
    <property type="project" value="InterPro"/>
</dbReference>
<dbReference type="NCBIfam" id="TIGR00978">
    <property type="entry name" value="asd_EA"/>
    <property type="match status" value="1"/>
</dbReference>
<dbReference type="InterPro" id="IPR012280">
    <property type="entry name" value="Semialdhyde_DH_dimer_dom"/>
</dbReference>
<comment type="similarity">
    <text evidence="1">Belongs to the aspartate-semialdehyde dehydrogenase family.</text>
</comment>
<dbReference type="PANTHER" id="PTHR46718">
    <property type="entry name" value="ASPARTATE-SEMIALDEHYDE DEHYDROGENASE"/>
    <property type="match status" value="1"/>
</dbReference>
<accession>A0A0F7X0T3</accession>
<proteinExistence type="inferred from homology"/>
<dbReference type="CDD" id="cd02315">
    <property type="entry name" value="ScASADH_like_N"/>
    <property type="match status" value="1"/>
</dbReference>
<dbReference type="InterPro" id="IPR000534">
    <property type="entry name" value="Semialdehyde_DH_NAD-bd"/>
</dbReference>
<feature type="domain" description="Semialdehyde dehydrogenase NAD-binding" evidence="5">
    <location>
        <begin position="2"/>
        <end position="126"/>
    </location>
</feature>
<evidence type="ECO:0000256" key="2">
    <source>
        <dbReference type="ARBA" id="ARBA00022857"/>
    </source>
</evidence>
<dbReference type="InterPro" id="IPR051823">
    <property type="entry name" value="ASADH-related"/>
</dbReference>
<gene>
    <name evidence="6" type="ORF">BN1224_DC9_CL_00720</name>
</gene>
<feature type="active site" description="Acyl-thioester intermediate" evidence="4">
    <location>
        <position position="141"/>
    </location>
</feature>
<dbReference type="SMART" id="SM00859">
    <property type="entry name" value="Semialdhyde_dh"/>
    <property type="match status" value="1"/>
</dbReference>
<dbReference type="Pfam" id="PF01118">
    <property type="entry name" value="Semialdhyde_dh"/>
    <property type="match status" value="1"/>
</dbReference>
<protein>
    <submittedName>
        <fullName evidence="6">Aspartate-semialdehyde dehydrogenase</fullName>
        <ecNumber evidence="6">1.2.1.11</ecNumber>
    </submittedName>
</protein>
<reference evidence="6" key="1">
    <citation type="submission" date="2015-05" db="EMBL/GenBank/DDBJ databases">
        <authorList>
            <person name="Rattei Thomas"/>
        </authorList>
    </citation>
    <scope>NUCLEOTIDE SEQUENCE</scope>
    <source>
        <strain evidence="6">DC9</strain>
    </source>
</reference>
<dbReference type="GO" id="GO:0004073">
    <property type="term" value="F:aspartate-semialdehyde dehydrogenase activity"/>
    <property type="evidence" value="ECO:0007669"/>
    <property type="project" value="UniProtKB-EC"/>
</dbReference>
<evidence type="ECO:0000259" key="5">
    <source>
        <dbReference type="SMART" id="SM00859"/>
    </source>
</evidence>
<dbReference type="GO" id="GO:0009088">
    <property type="term" value="P:threonine biosynthetic process"/>
    <property type="evidence" value="ECO:0007669"/>
    <property type="project" value="UniProtKB-ARBA"/>
</dbReference>
<dbReference type="Gene3D" id="3.40.50.720">
    <property type="entry name" value="NAD(P)-binding Rossmann-like Domain"/>
    <property type="match status" value="1"/>
</dbReference>
<evidence type="ECO:0000256" key="3">
    <source>
        <dbReference type="ARBA" id="ARBA00023002"/>
    </source>
</evidence>
<feature type="active site" description="Proton acceptor" evidence="4">
    <location>
        <position position="229"/>
    </location>
</feature>
<dbReference type="CDD" id="cd18130">
    <property type="entry name" value="ASADH_C_arch_fung_like"/>
    <property type="match status" value="1"/>
</dbReference>
<dbReference type="GO" id="GO:0051287">
    <property type="term" value="F:NAD binding"/>
    <property type="evidence" value="ECO:0007669"/>
    <property type="project" value="InterPro"/>
</dbReference>
<dbReference type="Pfam" id="PF02774">
    <property type="entry name" value="Semialdhyde_dhC"/>
    <property type="match status" value="1"/>
</dbReference>
<evidence type="ECO:0000313" key="6">
    <source>
        <dbReference type="EMBL" id="CRI43188.1"/>
    </source>
</evidence>
<keyword evidence="3 6" id="KW-0560">Oxidoreductase</keyword>
<evidence type="ECO:0000256" key="1">
    <source>
        <dbReference type="ARBA" id="ARBA00010584"/>
    </source>
</evidence>
<sequence>MRIAVLGVTGLVGQKFVALLHKWYRDWVIAEVVASNSKYGQSYGDACIWQEPIGPMPEMVRDLPIRKIEEVQSDIVVSFLPSSAESMEAYCLSQGKIVFSNASTYRMHSSVPIIIPEVNSDHFQLLEEQPYPGKIITSPNCCVSGITLALAPLRKFSLDHVHIVTLQSASGAGYPGVPSLDLLANTVPHIVGEEEKILRETVKILGSSKQPLPCKLSVTVHRVPVAYGHTLSLHVTFSKDVDLDEILYSYQEKNKEFPNTYQLYDNPWSPQARKHLSHDDMRVHLGPITYGGDFRTIKMNVLIHNLVRGAAGTLLASMENYFFDYLKREMCLR</sequence>
<dbReference type="InterPro" id="IPR036291">
    <property type="entry name" value="NAD(P)-bd_dom_sf"/>
</dbReference>
<evidence type="ECO:0000256" key="4">
    <source>
        <dbReference type="PIRSR" id="PIRSR000148-1"/>
    </source>
</evidence>
<dbReference type="SUPFAM" id="SSF51735">
    <property type="entry name" value="NAD(P)-binding Rossmann-fold domains"/>
    <property type="match status" value="1"/>
</dbReference>
<dbReference type="PIRSF" id="PIRSF000148">
    <property type="entry name" value="ASA_dh"/>
    <property type="match status" value="1"/>
</dbReference>
<dbReference type="Gene3D" id="3.30.360.10">
    <property type="entry name" value="Dihydrodipicolinate Reductase, domain 2"/>
    <property type="match status" value="1"/>
</dbReference>
<keyword evidence="2" id="KW-0521">NADP</keyword>
<dbReference type="EMBL" id="LN847065">
    <property type="protein sequence ID" value="CRI43188.1"/>
    <property type="molecule type" value="Genomic_DNA"/>
</dbReference>
<dbReference type="AlphaFoldDB" id="A0A0F7X0T3"/>
<dbReference type="PANTHER" id="PTHR46718:SF1">
    <property type="entry name" value="ASPARTATE-SEMIALDEHYDE DEHYDROGENASE"/>
    <property type="match status" value="1"/>
</dbReference>
<organism evidence="6">
    <name type="scientific">Chlamydia pneumoniae</name>
    <name type="common">Chlamydophila pneumoniae</name>
    <dbReference type="NCBI Taxonomy" id="83558"/>
    <lineage>
        <taxon>Bacteria</taxon>
        <taxon>Pseudomonadati</taxon>
        <taxon>Chlamydiota</taxon>
        <taxon>Chlamydiia</taxon>
        <taxon>Chlamydiales</taxon>
        <taxon>Chlamydiaceae</taxon>
        <taxon>Chlamydia/Chlamydophila group</taxon>
        <taxon>Chlamydia</taxon>
    </lineage>
</organism>
<dbReference type="NCBIfam" id="NF006416">
    <property type="entry name" value="PRK08664.1"/>
    <property type="match status" value="1"/>
</dbReference>